<sequence length="303" mass="35473">MKFAFIHDHRMEHTVLKMCETLGVSPSGYYDYVKRLEREETDREAFNRYLDERILFHYHDNHGFYGSPRIYRILRDRDCVIVSEKKVTNRMRELNLYAAPPKKFVSTTDSEHTRPIFSNQLDREFEPEAPNQAWATDITYIHTGEGFLYLNPVMDLYARRIISYRVDDHMEHKLSLNALNEAVALRQPEEGWIHHSDRGAQYCANAYLNTLEEAGATISMSRKAMPYDNACAESFFASLKKEFLHKHTFPTKAEAVLAIEFYIKFYNNKRIHSSNGYLSPVEKEMAYETDHQEESEKGQKSSA</sequence>
<dbReference type="InterPro" id="IPR012337">
    <property type="entry name" value="RNaseH-like_sf"/>
</dbReference>
<dbReference type="InterPro" id="IPR050900">
    <property type="entry name" value="Transposase_IS3/IS150/IS904"/>
</dbReference>
<comment type="function">
    <text evidence="1">Involved in the transposition of the insertion sequence.</text>
</comment>
<dbReference type="Proteomes" id="UP001501459">
    <property type="component" value="Unassembled WGS sequence"/>
</dbReference>
<feature type="domain" description="Integrase catalytic" evidence="3">
    <location>
        <begin position="126"/>
        <end position="288"/>
    </location>
</feature>
<gene>
    <name evidence="4" type="ORF">GCM10008983_14530</name>
</gene>
<dbReference type="PANTHER" id="PTHR46889">
    <property type="entry name" value="TRANSPOSASE INSF FOR INSERTION SEQUENCE IS3B-RELATED"/>
    <property type="match status" value="1"/>
</dbReference>
<organism evidence="4 5">
    <name type="scientific">Lentibacillus halophilus</name>
    <dbReference type="NCBI Taxonomy" id="295065"/>
    <lineage>
        <taxon>Bacteria</taxon>
        <taxon>Bacillati</taxon>
        <taxon>Bacillota</taxon>
        <taxon>Bacilli</taxon>
        <taxon>Bacillales</taxon>
        <taxon>Bacillaceae</taxon>
        <taxon>Lentibacillus</taxon>
    </lineage>
</organism>
<proteinExistence type="predicted"/>
<comment type="caution">
    <text evidence="4">The sequence shown here is derived from an EMBL/GenBank/DDBJ whole genome shotgun (WGS) entry which is preliminary data.</text>
</comment>
<dbReference type="InterPro" id="IPR036397">
    <property type="entry name" value="RNaseH_sf"/>
</dbReference>
<name>A0ABN0Z912_9BACI</name>
<dbReference type="InterPro" id="IPR001584">
    <property type="entry name" value="Integrase_cat-core"/>
</dbReference>
<dbReference type="Pfam" id="PF13276">
    <property type="entry name" value="HTH_21"/>
    <property type="match status" value="1"/>
</dbReference>
<dbReference type="RefSeq" id="WP_343752108.1">
    <property type="nucleotide sequence ID" value="NZ_BAAADM010000038.1"/>
</dbReference>
<evidence type="ECO:0000256" key="1">
    <source>
        <dbReference type="ARBA" id="ARBA00002286"/>
    </source>
</evidence>
<evidence type="ECO:0000259" key="3">
    <source>
        <dbReference type="PROSITE" id="PS50994"/>
    </source>
</evidence>
<dbReference type="PROSITE" id="PS50994">
    <property type="entry name" value="INTEGRASE"/>
    <property type="match status" value="1"/>
</dbReference>
<dbReference type="InterPro" id="IPR025948">
    <property type="entry name" value="HTH-like_dom"/>
</dbReference>
<feature type="region of interest" description="Disordered" evidence="2">
    <location>
        <begin position="284"/>
        <end position="303"/>
    </location>
</feature>
<evidence type="ECO:0000256" key="2">
    <source>
        <dbReference type="SAM" id="MobiDB-lite"/>
    </source>
</evidence>
<evidence type="ECO:0000313" key="4">
    <source>
        <dbReference type="EMBL" id="GAA0438726.1"/>
    </source>
</evidence>
<dbReference type="EMBL" id="BAAADM010000038">
    <property type="protein sequence ID" value="GAA0438726.1"/>
    <property type="molecule type" value="Genomic_DNA"/>
</dbReference>
<dbReference type="InterPro" id="IPR048020">
    <property type="entry name" value="Transpos_IS3"/>
</dbReference>
<dbReference type="NCBIfam" id="NF033516">
    <property type="entry name" value="transpos_IS3"/>
    <property type="match status" value="1"/>
</dbReference>
<accession>A0ABN0Z912</accession>
<dbReference type="Pfam" id="PF13333">
    <property type="entry name" value="rve_2"/>
    <property type="match status" value="1"/>
</dbReference>
<keyword evidence="5" id="KW-1185">Reference proteome</keyword>
<dbReference type="Gene3D" id="3.30.420.10">
    <property type="entry name" value="Ribonuclease H-like superfamily/Ribonuclease H"/>
    <property type="match status" value="1"/>
</dbReference>
<reference evidence="4 5" key="1">
    <citation type="journal article" date="2019" name="Int. J. Syst. Evol. Microbiol.">
        <title>The Global Catalogue of Microorganisms (GCM) 10K type strain sequencing project: providing services to taxonomists for standard genome sequencing and annotation.</title>
        <authorList>
            <consortium name="The Broad Institute Genomics Platform"/>
            <consortium name="The Broad Institute Genome Sequencing Center for Infectious Disease"/>
            <person name="Wu L."/>
            <person name="Ma J."/>
        </authorList>
    </citation>
    <scope>NUCLEOTIDE SEQUENCE [LARGE SCALE GENOMIC DNA]</scope>
    <source>
        <strain evidence="4 5">JCM 12149</strain>
    </source>
</reference>
<dbReference type="SUPFAM" id="SSF53098">
    <property type="entry name" value="Ribonuclease H-like"/>
    <property type="match status" value="1"/>
</dbReference>
<dbReference type="PANTHER" id="PTHR46889:SF4">
    <property type="entry name" value="TRANSPOSASE INSO FOR INSERTION SEQUENCE ELEMENT IS911B-RELATED"/>
    <property type="match status" value="1"/>
</dbReference>
<dbReference type="Pfam" id="PF00665">
    <property type="entry name" value="rve"/>
    <property type="match status" value="1"/>
</dbReference>
<protein>
    <recommendedName>
        <fullName evidence="3">Integrase catalytic domain-containing protein</fullName>
    </recommendedName>
</protein>
<evidence type="ECO:0000313" key="5">
    <source>
        <dbReference type="Proteomes" id="UP001501459"/>
    </source>
</evidence>